<name>A0A0P6XUP2_9CHLR</name>
<comment type="caution">
    <text evidence="2">The sequence shown here is derived from an EMBL/GenBank/DDBJ whole genome shotgun (WGS) entry which is preliminary data.</text>
</comment>
<protein>
    <submittedName>
        <fullName evidence="2">Uncharacterized protein</fullName>
    </submittedName>
</protein>
<keyword evidence="1" id="KW-0472">Membrane</keyword>
<feature type="transmembrane region" description="Helical" evidence="1">
    <location>
        <begin position="43"/>
        <end position="61"/>
    </location>
</feature>
<dbReference type="Proteomes" id="UP000050514">
    <property type="component" value="Unassembled WGS sequence"/>
</dbReference>
<gene>
    <name evidence="2" type="ORF">AC812_04040</name>
</gene>
<dbReference type="EMBL" id="LGHJ01000010">
    <property type="protein sequence ID" value="KPL77149.1"/>
    <property type="molecule type" value="Genomic_DNA"/>
</dbReference>
<accession>A0A0P6XUP2</accession>
<reference evidence="2 3" key="1">
    <citation type="submission" date="2015-07" db="EMBL/GenBank/DDBJ databases">
        <title>Draft genome of Bellilinea caldifistulae DSM 17877.</title>
        <authorList>
            <person name="Hemp J."/>
            <person name="Ward L.M."/>
            <person name="Pace L.A."/>
            <person name="Fischer W.W."/>
        </authorList>
    </citation>
    <scope>NUCLEOTIDE SEQUENCE [LARGE SCALE GENOMIC DNA]</scope>
    <source>
        <strain evidence="2 3">GOMI-1</strain>
    </source>
</reference>
<keyword evidence="1" id="KW-0812">Transmembrane</keyword>
<keyword evidence="3" id="KW-1185">Reference proteome</keyword>
<organism evidence="2 3">
    <name type="scientific">Bellilinea caldifistulae</name>
    <dbReference type="NCBI Taxonomy" id="360411"/>
    <lineage>
        <taxon>Bacteria</taxon>
        <taxon>Bacillati</taxon>
        <taxon>Chloroflexota</taxon>
        <taxon>Anaerolineae</taxon>
        <taxon>Anaerolineales</taxon>
        <taxon>Anaerolineaceae</taxon>
        <taxon>Bellilinea</taxon>
    </lineage>
</organism>
<dbReference type="AlphaFoldDB" id="A0A0P6XUP2"/>
<feature type="transmembrane region" description="Helical" evidence="1">
    <location>
        <begin position="12"/>
        <end position="31"/>
    </location>
</feature>
<sequence>MDHKNTKPKIQLWLTGWLAIILLGVDFYNWGKVPRLILGMPDWVWFEVGLILLTSLIFGFLSRHQWEDK</sequence>
<proteinExistence type="predicted"/>
<dbReference type="RefSeq" id="WP_061914619.1">
    <property type="nucleotide sequence ID" value="NZ_DF967971.1"/>
</dbReference>
<keyword evidence="1" id="KW-1133">Transmembrane helix</keyword>
<evidence type="ECO:0000256" key="1">
    <source>
        <dbReference type="SAM" id="Phobius"/>
    </source>
</evidence>
<evidence type="ECO:0000313" key="2">
    <source>
        <dbReference type="EMBL" id="KPL77149.1"/>
    </source>
</evidence>
<evidence type="ECO:0000313" key="3">
    <source>
        <dbReference type="Proteomes" id="UP000050514"/>
    </source>
</evidence>
<dbReference type="STRING" id="360411.AC812_04040"/>